<reference evidence="3" key="1">
    <citation type="submission" date="2025-08" db="UniProtKB">
        <authorList>
            <consortium name="RefSeq"/>
        </authorList>
    </citation>
    <scope>IDENTIFICATION</scope>
</reference>
<dbReference type="KEGG" id="bspl:114870039"/>
<organism evidence="2 3">
    <name type="scientific">Betta splendens</name>
    <name type="common">Siamese fighting fish</name>
    <dbReference type="NCBI Taxonomy" id="158456"/>
    <lineage>
        <taxon>Eukaryota</taxon>
        <taxon>Metazoa</taxon>
        <taxon>Chordata</taxon>
        <taxon>Craniata</taxon>
        <taxon>Vertebrata</taxon>
        <taxon>Euteleostomi</taxon>
        <taxon>Actinopterygii</taxon>
        <taxon>Neopterygii</taxon>
        <taxon>Teleostei</taxon>
        <taxon>Neoteleostei</taxon>
        <taxon>Acanthomorphata</taxon>
        <taxon>Anabantaria</taxon>
        <taxon>Anabantiformes</taxon>
        <taxon>Anabantoidei</taxon>
        <taxon>Osphronemidae</taxon>
        <taxon>Betta</taxon>
    </lineage>
</organism>
<dbReference type="Pfam" id="PF14478">
    <property type="entry name" value="DUF4430"/>
    <property type="match status" value="1"/>
</dbReference>
<gene>
    <name evidence="3" type="primary">LOC114870039</name>
</gene>
<dbReference type="GO" id="GO:0005615">
    <property type="term" value="C:extracellular space"/>
    <property type="evidence" value="ECO:0007669"/>
    <property type="project" value="TreeGrafter"/>
</dbReference>
<dbReference type="InterPro" id="IPR051588">
    <property type="entry name" value="Cobalamin_Transport"/>
</dbReference>
<name>A0A6P7PND1_BETSP</name>
<proteinExistence type="predicted"/>
<dbReference type="Proteomes" id="UP000515150">
    <property type="component" value="Chromosome 14"/>
</dbReference>
<feature type="domain" description="Transcobalamin-like C-terminal" evidence="1">
    <location>
        <begin position="43"/>
        <end position="122"/>
    </location>
</feature>
<dbReference type="GeneID" id="114870039"/>
<accession>A0A6P7PND1</accession>
<evidence type="ECO:0000313" key="2">
    <source>
        <dbReference type="Proteomes" id="UP000515150"/>
    </source>
</evidence>
<dbReference type="AlphaFoldDB" id="A0A6P7PND1"/>
<dbReference type="FunCoup" id="A0A6P7PND1">
    <property type="interactions" value="32"/>
</dbReference>
<dbReference type="Gene3D" id="2.170.130.30">
    <property type="match status" value="1"/>
</dbReference>
<dbReference type="GO" id="GO:0031419">
    <property type="term" value="F:cobalamin binding"/>
    <property type="evidence" value="ECO:0007669"/>
    <property type="project" value="TreeGrafter"/>
</dbReference>
<dbReference type="PANTHER" id="PTHR10559">
    <property type="entry name" value="TRANSCOBALAMIN-1/GASTRIC INTRINSIC FACTOR"/>
    <property type="match status" value="1"/>
</dbReference>
<evidence type="ECO:0000313" key="3">
    <source>
        <dbReference type="RefSeq" id="XP_029030478.1"/>
    </source>
</evidence>
<dbReference type="OrthoDB" id="6343110at2759"/>
<keyword evidence="2" id="KW-1185">Reference proteome</keyword>
<dbReference type="GO" id="GO:0015889">
    <property type="term" value="P:cobalamin transport"/>
    <property type="evidence" value="ECO:0007669"/>
    <property type="project" value="TreeGrafter"/>
</dbReference>
<evidence type="ECO:0000259" key="1">
    <source>
        <dbReference type="Pfam" id="PF14478"/>
    </source>
</evidence>
<dbReference type="PANTHER" id="PTHR10559:SF18">
    <property type="entry name" value="TRANSCOBALAMIN II"/>
    <property type="match status" value="1"/>
</dbReference>
<dbReference type="InParanoid" id="A0A6P7PND1"/>
<sequence>MSSRRPTSSDSENDILPITLTVENMISHAKPLHYPTSVIKGGVLVSALRRLHEKDKNFTFTVKDDPNFGLFLESVNGVAGNENDKTYWELLSKKPGKKEEPLKVGIGCYQPEKNEEIILKFTHW</sequence>
<protein>
    <submittedName>
        <fullName evidence="3">Transcobalamin-1-like</fullName>
    </submittedName>
</protein>
<dbReference type="RefSeq" id="XP_029030478.1">
    <property type="nucleotide sequence ID" value="XM_029174645.3"/>
</dbReference>
<dbReference type="InterPro" id="IPR027954">
    <property type="entry name" value="Transcobalamin-like_C"/>
</dbReference>